<organism evidence="4">
    <name type="scientific">Angiostrongylus costaricensis</name>
    <name type="common">Nematode worm</name>
    <dbReference type="NCBI Taxonomy" id="334426"/>
    <lineage>
        <taxon>Eukaryota</taxon>
        <taxon>Metazoa</taxon>
        <taxon>Ecdysozoa</taxon>
        <taxon>Nematoda</taxon>
        <taxon>Chromadorea</taxon>
        <taxon>Rhabditida</taxon>
        <taxon>Rhabditina</taxon>
        <taxon>Rhabditomorpha</taxon>
        <taxon>Strongyloidea</taxon>
        <taxon>Metastrongylidae</taxon>
        <taxon>Angiostrongylus</taxon>
    </lineage>
</organism>
<evidence type="ECO:0000313" key="3">
    <source>
        <dbReference type="Proteomes" id="UP000267027"/>
    </source>
</evidence>
<evidence type="ECO:0000313" key="2">
    <source>
        <dbReference type="EMBL" id="VDM54993.1"/>
    </source>
</evidence>
<dbReference type="PROSITE" id="PS50878">
    <property type="entry name" value="RT_POL"/>
    <property type="match status" value="1"/>
</dbReference>
<protein>
    <submittedName>
        <fullName evidence="4">Reverse transcriptase domain-containing protein</fullName>
    </submittedName>
</protein>
<reference evidence="4" key="1">
    <citation type="submission" date="2017-02" db="UniProtKB">
        <authorList>
            <consortium name="WormBaseParasite"/>
        </authorList>
    </citation>
    <scope>IDENTIFICATION</scope>
</reference>
<dbReference type="OrthoDB" id="6774867at2759"/>
<dbReference type="InterPro" id="IPR000477">
    <property type="entry name" value="RT_dom"/>
</dbReference>
<dbReference type="Pfam" id="PF00078">
    <property type="entry name" value="RVT_1"/>
    <property type="match status" value="1"/>
</dbReference>
<dbReference type="AlphaFoldDB" id="A0A0R3PGJ4"/>
<accession>A0A0R3PGJ4</accession>
<keyword evidence="3" id="KW-1185">Reference proteome</keyword>
<feature type="domain" description="Reverse transcriptase" evidence="1">
    <location>
        <begin position="1"/>
        <end position="67"/>
    </location>
</feature>
<reference evidence="2 3" key="2">
    <citation type="submission" date="2018-11" db="EMBL/GenBank/DDBJ databases">
        <authorList>
            <consortium name="Pathogen Informatics"/>
        </authorList>
    </citation>
    <scope>NUCLEOTIDE SEQUENCE [LARGE SCALE GENOMIC DNA]</scope>
    <source>
        <strain evidence="2 3">Costa Rica</strain>
    </source>
</reference>
<name>A0A0R3PGJ4_ANGCS</name>
<dbReference type="EMBL" id="UYYA01001020">
    <property type="protein sequence ID" value="VDM54993.1"/>
    <property type="molecule type" value="Genomic_DNA"/>
</dbReference>
<evidence type="ECO:0000259" key="1">
    <source>
        <dbReference type="PROSITE" id="PS50878"/>
    </source>
</evidence>
<dbReference type="WBParaSite" id="ACOC_0000340701-mRNA-1">
    <property type="protein sequence ID" value="ACOC_0000340701-mRNA-1"/>
    <property type="gene ID" value="ACOC_0000340701"/>
</dbReference>
<proteinExistence type="predicted"/>
<evidence type="ECO:0000313" key="4">
    <source>
        <dbReference type="WBParaSite" id="ACOC_0000340701-mRNA-1"/>
    </source>
</evidence>
<dbReference type="Proteomes" id="UP000267027">
    <property type="component" value="Unassembled WGS sequence"/>
</dbReference>
<sequence length="117" mass="13423">MGVKIDGWQLHNLRFADDIVLIIPNISEAECMLSDFDKACAKIGLQLNLTKTMFMKNGLVSYAPFTLNRMNILSTSALQQKWKELFNQCRYREHSSFENISETVPSALFLCRGESER</sequence>
<gene>
    <name evidence="2" type="ORF">ACOC_LOCUS3408</name>
</gene>